<protein>
    <recommendedName>
        <fullName evidence="2">YCII-related domain-containing protein</fullName>
    </recommendedName>
</protein>
<dbReference type="SUPFAM" id="SSF54909">
    <property type="entry name" value="Dimeric alpha+beta barrel"/>
    <property type="match status" value="1"/>
</dbReference>
<dbReference type="Pfam" id="PF03795">
    <property type="entry name" value="YCII"/>
    <property type="match status" value="1"/>
</dbReference>
<dbReference type="InterPro" id="IPR005545">
    <property type="entry name" value="YCII"/>
</dbReference>
<proteinExistence type="inferred from homology"/>
<organism evidence="3 4">
    <name type="scientific">Kribbella alba</name>
    <dbReference type="NCBI Taxonomy" id="190197"/>
    <lineage>
        <taxon>Bacteria</taxon>
        <taxon>Bacillati</taxon>
        <taxon>Actinomycetota</taxon>
        <taxon>Actinomycetes</taxon>
        <taxon>Propionibacteriales</taxon>
        <taxon>Kribbellaceae</taxon>
        <taxon>Kribbella</taxon>
    </lineage>
</organism>
<dbReference type="Proteomes" id="UP001501319">
    <property type="component" value="Unassembled WGS sequence"/>
</dbReference>
<dbReference type="InterPro" id="IPR011008">
    <property type="entry name" value="Dimeric_a/b-barrel"/>
</dbReference>
<dbReference type="EMBL" id="BAAANE010000008">
    <property type="protein sequence ID" value="GAA1650539.1"/>
    <property type="molecule type" value="Genomic_DNA"/>
</dbReference>
<dbReference type="RefSeq" id="WP_344114242.1">
    <property type="nucleotide sequence ID" value="NZ_BAAANE010000008.1"/>
</dbReference>
<sequence length="90" mass="10010">MKYVVLYDSASDVLTTAPVHFPAHKARLDDFHARGLLLMVGTFANPVEEGSMAIFSTREGAEDFVKGDPFVVNGVVQSWTIREWNEILTP</sequence>
<evidence type="ECO:0000313" key="3">
    <source>
        <dbReference type="EMBL" id="GAA1650539.1"/>
    </source>
</evidence>
<gene>
    <name evidence="3" type="ORF">GCM10009744_47670</name>
</gene>
<dbReference type="Gene3D" id="3.30.70.1060">
    <property type="entry name" value="Dimeric alpha+beta barrel"/>
    <property type="match status" value="1"/>
</dbReference>
<keyword evidence="4" id="KW-1185">Reference proteome</keyword>
<evidence type="ECO:0000256" key="1">
    <source>
        <dbReference type="ARBA" id="ARBA00007689"/>
    </source>
</evidence>
<comment type="similarity">
    <text evidence="1">Belongs to the YciI family.</text>
</comment>
<name>A0ABN2FKB9_9ACTN</name>
<feature type="domain" description="YCII-related" evidence="2">
    <location>
        <begin position="1"/>
        <end position="85"/>
    </location>
</feature>
<comment type="caution">
    <text evidence="3">The sequence shown here is derived from an EMBL/GenBank/DDBJ whole genome shotgun (WGS) entry which is preliminary data.</text>
</comment>
<reference evidence="3 4" key="1">
    <citation type="journal article" date="2019" name="Int. J. Syst. Evol. Microbiol.">
        <title>The Global Catalogue of Microorganisms (GCM) 10K type strain sequencing project: providing services to taxonomists for standard genome sequencing and annotation.</title>
        <authorList>
            <consortium name="The Broad Institute Genomics Platform"/>
            <consortium name="The Broad Institute Genome Sequencing Center for Infectious Disease"/>
            <person name="Wu L."/>
            <person name="Ma J."/>
        </authorList>
    </citation>
    <scope>NUCLEOTIDE SEQUENCE [LARGE SCALE GENOMIC DNA]</scope>
    <source>
        <strain evidence="3 4">JCM 14306</strain>
    </source>
</reference>
<accession>A0ABN2FKB9</accession>
<evidence type="ECO:0000313" key="4">
    <source>
        <dbReference type="Proteomes" id="UP001501319"/>
    </source>
</evidence>
<evidence type="ECO:0000259" key="2">
    <source>
        <dbReference type="Pfam" id="PF03795"/>
    </source>
</evidence>